<organism evidence="1 2">
    <name type="scientific">Vibrio anguillarum</name>
    <name type="common">Listonella anguillarum</name>
    <dbReference type="NCBI Taxonomy" id="55601"/>
    <lineage>
        <taxon>Bacteria</taxon>
        <taxon>Pseudomonadati</taxon>
        <taxon>Pseudomonadota</taxon>
        <taxon>Gammaproteobacteria</taxon>
        <taxon>Vibrionales</taxon>
        <taxon>Vibrionaceae</taxon>
        <taxon>Vibrio</taxon>
    </lineage>
</organism>
<dbReference type="AlphaFoldDB" id="A0ABD4KU17"/>
<evidence type="ECO:0000313" key="2">
    <source>
        <dbReference type="Proteomes" id="UP000722957"/>
    </source>
</evidence>
<dbReference type="Proteomes" id="UP000722957">
    <property type="component" value="Unassembled WGS sequence"/>
</dbReference>
<proteinExistence type="predicted"/>
<dbReference type="EMBL" id="RDOM01000539">
    <property type="protein sequence ID" value="MBF4274764.1"/>
    <property type="molecule type" value="Genomic_DNA"/>
</dbReference>
<accession>A0ABD4KU17</accession>
<protein>
    <submittedName>
        <fullName evidence="1">Site-specific integrase</fullName>
    </submittedName>
</protein>
<evidence type="ECO:0000313" key="1">
    <source>
        <dbReference type="EMBL" id="MBF4274764.1"/>
    </source>
</evidence>
<gene>
    <name evidence="1" type="ORF">EAY07_22720</name>
</gene>
<sequence length="68" mass="8021">VVTKEKAIELEKMRDRLITKYTKMDEAKVNQPNILSKFYFEIRSIEKVLDEHNLSYVKFSADISVTLL</sequence>
<comment type="caution">
    <text evidence="1">The sequence shown here is derived from an EMBL/GenBank/DDBJ whole genome shotgun (WGS) entry which is preliminary data.</text>
</comment>
<reference evidence="1 2" key="1">
    <citation type="journal article" date="2021" name="PeerJ">
        <title>Analysis of 44 Vibrio anguillarum genomes reveals high genetic diversity.</title>
        <authorList>
            <person name="Hansen M.J."/>
            <person name="Dalsgaard I."/>
        </authorList>
    </citation>
    <scope>NUCLEOTIDE SEQUENCE [LARGE SCALE GENOMIC DNA]</scope>
    <source>
        <strain evidence="1 2">17-16730-2A</strain>
    </source>
</reference>
<feature type="non-terminal residue" evidence="1">
    <location>
        <position position="1"/>
    </location>
</feature>
<name>A0ABD4KU17_VIBAN</name>